<reference evidence="2 3" key="1">
    <citation type="submission" date="2021-06" db="EMBL/GenBank/DDBJ databases">
        <authorList>
            <person name="Palmer J.M."/>
        </authorList>
    </citation>
    <scope>NUCLEOTIDE SEQUENCE [LARGE SCALE GENOMIC DNA]</scope>
    <source>
        <strain evidence="2 3">XC_2019</strain>
        <tissue evidence="2">Muscle</tissue>
    </source>
</reference>
<keyword evidence="3" id="KW-1185">Reference proteome</keyword>
<gene>
    <name evidence="2" type="ORF">XENOCAPTIV_026117</name>
</gene>
<feature type="region of interest" description="Disordered" evidence="1">
    <location>
        <begin position="127"/>
        <end position="146"/>
    </location>
</feature>
<sequence>MRLMGSVVLVLNSWRNCKVNCTFTYIRKFYNSNTVRIFYVNFAVIIKLKQNYSGSIHQSFCNLRLGLRYKRFNRKTQTSSSNTLQLILENPKMFSGQKGSMVCLVYCSVLGLSQSYLPVGRALKTSNRSTQKGSRSDAQTTTTDFF</sequence>
<comment type="caution">
    <text evidence="2">The sequence shown here is derived from an EMBL/GenBank/DDBJ whole genome shotgun (WGS) entry which is preliminary data.</text>
</comment>
<organism evidence="2 3">
    <name type="scientific">Xenoophorus captivus</name>
    <dbReference type="NCBI Taxonomy" id="1517983"/>
    <lineage>
        <taxon>Eukaryota</taxon>
        <taxon>Metazoa</taxon>
        <taxon>Chordata</taxon>
        <taxon>Craniata</taxon>
        <taxon>Vertebrata</taxon>
        <taxon>Euteleostomi</taxon>
        <taxon>Actinopterygii</taxon>
        <taxon>Neopterygii</taxon>
        <taxon>Teleostei</taxon>
        <taxon>Neoteleostei</taxon>
        <taxon>Acanthomorphata</taxon>
        <taxon>Ovalentaria</taxon>
        <taxon>Atherinomorphae</taxon>
        <taxon>Cyprinodontiformes</taxon>
        <taxon>Goodeidae</taxon>
        <taxon>Xenoophorus</taxon>
    </lineage>
</organism>
<dbReference type="EMBL" id="JAHRIN010042074">
    <property type="protein sequence ID" value="MEQ2205394.1"/>
    <property type="molecule type" value="Genomic_DNA"/>
</dbReference>
<name>A0ABV0RBI4_9TELE</name>
<accession>A0ABV0RBI4</accession>
<protein>
    <submittedName>
        <fullName evidence="2">Uncharacterized protein</fullName>
    </submittedName>
</protein>
<evidence type="ECO:0000313" key="3">
    <source>
        <dbReference type="Proteomes" id="UP001434883"/>
    </source>
</evidence>
<evidence type="ECO:0000313" key="2">
    <source>
        <dbReference type="EMBL" id="MEQ2205394.1"/>
    </source>
</evidence>
<dbReference type="Proteomes" id="UP001434883">
    <property type="component" value="Unassembled WGS sequence"/>
</dbReference>
<evidence type="ECO:0000256" key="1">
    <source>
        <dbReference type="SAM" id="MobiDB-lite"/>
    </source>
</evidence>
<proteinExistence type="predicted"/>